<feature type="compositionally biased region" description="Basic and acidic residues" evidence="5">
    <location>
        <begin position="86"/>
        <end position="108"/>
    </location>
</feature>
<protein>
    <submittedName>
        <fullName evidence="7">Putative cysteine-rich receptor-like protein kinase 20</fullName>
    </submittedName>
</protein>
<name>A0A445JXM6_GLYSO</name>
<dbReference type="FunFam" id="1.10.510.10:FF:000581">
    <property type="entry name" value="Cysteine-rich receptor-like protein kinase 10"/>
    <property type="match status" value="1"/>
</dbReference>
<dbReference type="Gene3D" id="1.10.510.10">
    <property type="entry name" value="Transferase(Phosphotransferase) domain 1"/>
    <property type="match status" value="1"/>
</dbReference>
<dbReference type="PROSITE" id="PS00108">
    <property type="entry name" value="PROTEIN_KINASE_ST"/>
    <property type="match status" value="1"/>
</dbReference>
<dbReference type="InterPro" id="IPR008271">
    <property type="entry name" value="Ser/Thr_kinase_AS"/>
</dbReference>
<proteinExistence type="predicted"/>
<dbReference type="GO" id="GO:0004672">
    <property type="term" value="F:protein kinase activity"/>
    <property type="evidence" value="ECO:0007669"/>
    <property type="project" value="InterPro"/>
</dbReference>
<dbReference type="FunFam" id="3.30.200.20:FF:000327">
    <property type="entry name" value="Cysteine-rich receptor-like protein kinase 10"/>
    <property type="match status" value="1"/>
</dbReference>
<dbReference type="PANTHER" id="PTHR47973">
    <property type="entry name" value="CYSTEINE-RICH RECEPTOR-LIKE PROTEIN KINASE 3"/>
    <property type="match status" value="1"/>
</dbReference>
<feature type="compositionally biased region" description="Polar residues" evidence="5">
    <location>
        <begin position="747"/>
        <end position="757"/>
    </location>
</feature>
<feature type="region of interest" description="Disordered" evidence="5">
    <location>
        <begin position="69"/>
        <end position="108"/>
    </location>
</feature>
<dbReference type="Proteomes" id="UP000289340">
    <property type="component" value="Chromosome 7"/>
</dbReference>
<dbReference type="Pfam" id="PF00069">
    <property type="entry name" value="Pkinase"/>
    <property type="match status" value="1"/>
</dbReference>
<organism evidence="7 8">
    <name type="scientific">Glycine soja</name>
    <name type="common">Wild soybean</name>
    <dbReference type="NCBI Taxonomy" id="3848"/>
    <lineage>
        <taxon>Eukaryota</taxon>
        <taxon>Viridiplantae</taxon>
        <taxon>Streptophyta</taxon>
        <taxon>Embryophyta</taxon>
        <taxon>Tracheophyta</taxon>
        <taxon>Spermatophyta</taxon>
        <taxon>Magnoliopsida</taxon>
        <taxon>eudicotyledons</taxon>
        <taxon>Gunneridae</taxon>
        <taxon>Pentapetalae</taxon>
        <taxon>rosids</taxon>
        <taxon>fabids</taxon>
        <taxon>Fabales</taxon>
        <taxon>Fabaceae</taxon>
        <taxon>Papilionoideae</taxon>
        <taxon>50 kb inversion clade</taxon>
        <taxon>NPAAA clade</taxon>
        <taxon>indigoferoid/millettioid clade</taxon>
        <taxon>Phaseoleae</taxon>
        <taxon>Glycine</taxon>
        <taxon>Glycine subgen. Soja</taxon>
    </lineage>
</organism>
<evidence type="ECO:0000259" key="6">
    <source>
        <dbReference type="PROSITE" id="PS50011"/>
    </source>
</evidence>
<dbReference type="PROSITE" id="PS50011">
    <property type="entry name" value="PROTEIN_KINASE_DOM"/>
    <property type="match status" value="1"/>
</dbReference>
<gene>
    <name evidence="7" type="ORF">D0Y65_018075</name>
</gene>
<evidence type="ECO:0000256" key="5">
    <source>
        <dbReference type="SAM" id="MobiDB-lite"/>
    </source>
</evidence>
<dbReference type="AlphaFoldDB" id="A0A445JXM6"/>
<evidence type="ECO:0000256" key="1">
    <source>
        <dbReference type="ARBA" id="ARBA00022679"/>
    </source>
</evidence>
<feature type="compositionally biased region" description="Low complexity" evidence="5">
    <location>
        <begin position="758"/>
        <end position="775"/>
    </location>
</feature>
<feature type="region of interest" description="Disordered" evidence="5">
    <location>
        <begin position="736"/>
        <end position="792"/>
    </location>
</feature>
<evidence type="ECO:0000256" key="4">
    <source>
        <dbReference type="ARBA" id="ARBA00022840"/>
    </source>
</evidence>
<keyword evidence="8" id="KW-1185">Reference proteome</keyword>
<keyword evidence="1" id="KW-0808">Transferase</keyword>
<keyword evidence="7" id="KW-0675">Receptor</keyword>
<dbReference type="InterPro" id="IPR052059">
    <property type="entry name" value="CR_Ser/Thr_kinase"/>
</dbReference>
<comment type="caution">
    <text evidence="7">The sequence shown here is derived from an EMBL/GenBank/DDBJ whole genome shotgun (WGS) entry which is preliminary data.</text>
</comment>
<evidence type="ECO:0000313" key="7">
    <source>
        <dbReference type="EMBL" id="RZC03246.1"/>
    </source>
</evidence>
<feature type="region of interest" description="Disordered" evidence="5">
    <location>
        <begin position="190"/>
        <end position="209"/>
    </location>
</feature>
<sequence length="792" mass="90024">MARAGDNGGVYHQLDGSQRLFLDAMTTQMQRLLNHNKEDLYRRIAKSSLFTLKPLSPREVCDDQIRMREKREQEKENSEAPQRNMKKSDTPEEKSDTHKRESDTHERKFNYFAEVSEVRKVLPAHEPLNLQYCKDSKISTNNSNEFTISISPSVQPLLQEFKNFFPKEIPHGLPPSRGIEHQVDLLPVASLPNRPTYKSNPQETQRKDAHAKVEYVKRLYDQVNVQIAKKNESYTKQASKKRKEVVLEPGDDLGQETPFTLKKRNQEKLLAYKGVGMSPSPLGNSQSLKNSLISLKDENLAPCSALCSLKFTFFKPLSNEPFSWLPPNSVQIRLKKGFLISTSRLAPFSRLAQHPICISCSKNQSFTFVSWAHFGTIERHDAMTKPNTFFHNLIKPFKFSSSKEGQTEENEIQNLAAQEQKIFPYETLVAATNKFHILNKLGEGGFGPVYKGKLNDGREIAVKKLSHRSNQGKTQFVNEAKLLARVQHRNVVNLFGYCTHGSEKLLVYEYVRRESLDKLLFKSQKKEQLDWKRRFDIITGVARGLLYLHEDSHNCIIHRDIKASNILLDEKWVPKIADFGLARLFPEDQTHVNTRVAGTNGYLAPEYLMHGHLSVKADVFSYGVLVLELVSGLRNSSFDMDVSAQNLLDWAYRLYKKGRALEIVDPTLASTAVTEQAEMCIQLGLLCTQGDLNLRPTMGRVIVVLSKKPPGHMEEPTRPGIPGSRYRRVSRRPYAMSSGEVDDDSNLHTFDSSRNCGTNTTTSATTPTTSSNTTAEVDRRGKRPMQRLVLRD</sequence>
<evidence type="ECO:0000313" key="8">
    <source>
        <dbReference type="Proteomes" id="UP000289340"/>
    </source>
</evidence>
<feature type="compositionally biased region" description="Basic and acidic residues" evidence="5">
    <location>
        <begin position="69"/>
        <end position="78"/>
    </location>
</feature>
<evidence type="ECO:0000256" key="2">
    <source>
        <dbReference type="ARBA" id="ARBA00022741"/>
    </source>
</evidence>
<dbReference type="Gene3D" id="3.30.200.20">
    <property type="entry name" value="Phosphorylase Kinase, domain 1"/>
    <property type="match status" value="1"/>
</dbReference>
<keyword evidence="2" id="KW-0547">Nucleotide-binding</keyword>
<dbReference type="EMBL" id="QZWG01000007">
    <property type="protein sequence ID" value="RZC03246.1"/>
    <property type="molecule type" value="Genomic_DNA"/>
</dbReference>
<accession>A0A445JXM6</accession>
<dbReference type="CDD" id="cd14066">
    <property type="entry name" value="STKc_IRAK"/>
    <property type="match status" value="1"/>
</dbReference>
<dbReference type="InterPro" id="IPR000719">
    <property type="entry name" value="Prot_kinase_dom"/>
</dbReference>
<keyword evidence="3 7" id="KW-0418">Kinase</keyword>
<dbReference type="SUPFAM" id="SSF56112">
    <property type="entry name" value="Protein kinase-like (PK-like)"/>
    <property type="match status" value="1"/>
</dbReference>
<feature type="domain" description="Protein kinase" evidence="6">
    <location>
        <begin position="435"/>
        <end position="715"/>
    </location>
</feature>
<reference evidence="7 8" key="1">
    <citation type="submission" date="2018-09" db="EMBL/GenBank/DDBJ databases">
        <title>A high-quality reference genome of wild soybean provides a powerful tool to mine soybean genomes.</title>
        <authorList>
            <person name="Xie M."/>
            <person name="Chung C.Y.L."/>
            <person name="Li M.-W."/>
            <person name="Wong F.-L."/>
            <person name="Chan T.-F."/>
            <person name="Lam H.-M."/>
        </authorList>
    </citation>
    <scope>NUCLEOTIDE SEQUENCE [LARGE SCALE GENOMIC DNA]</scope>
    <source>
        <strain evidence="8">cv. W05</strain>
        <tissue evidence="7">Hypocotyl of etiolated seedlings</tissue>
    </source>
</reference>
<dbReference type="InterPro" id="IPR011009">
    <property type="entry name" value="Kinase-like_dom_sf"/>
</dbReference>
<dbReference type="GO" id="GO:0005524">
    <property type="term" value="F:ATP binding"/>
    <property type="evidence" value="ECO:0007669"/>
    <property type="project" value="UniProtKB-KW"/>
</dbReference>
<dbReference type="SMART" id="SM00220">
    <property type="entry name" value="S_TKc"/>
    <property type="match status" value="1"/>
</dbReference>
<feature type="region of interest" description="Disordered" evidence="5">
    <location>
        <begin position="709"/>
        <end position="728"/>
    </location>
</feature>
<keyword evidence="4" id="KW-0067">ATP-binding</keyword>
<evidence type="ECO:0000256" key="3">
    <source>
        <dbReference type="ARBA" id="ARBA00022777"/>
    </source>
</evidence>